<organism evidence="1 2">
    <name type="scientific">Ileibacterium valens</name>
    <dbReference type="NCBI Taxonomy" id="1862668"/>
    <lineage>
        <taxon>Bacteria</taxon>
        <taxon>Bacillati</taxon>
        <taxon>Bacillota</taxon>
        <taxon>Erysipelotrichia</taxon>
        <taxon>Erysipelotrichales</taxon>
        <taxon>Erysipelotrichaceae</taxon>
        <taxon>Ileibacterium</taxon>
    </lineage>
</organism>
<evidence type="ECO:0000313" key="1">
    <source>
        <dbReference type="EMBL" id="OLU38287.1"/>
    </source>
</evidence>
<comment type="caution">
    <text evidence="1">The sequence shown here is derived from an EMBL/GenBank/DDBJ whole genome shotgun (WGS) entry which is preliminary data.</text>
</comment>
<proteinExistence type="predicted"/>
<dbReference type="EMBL" id="MPJW01000172">
    <property type="protein sequence ID" value="OLU38287.1"/>
    <property type="molecule type" value="Genomic_DNA"/>
</dbReference>
<evidence type="ECO:0000313" key="2">
    <source>
        <dbReference type="Proteomes" id="UP000186341"/>
    </source>
</evidence>
<accession>A0A1U7NEU1</accession>
<dbReference type="Proteomes" id="UP000186341">
    <property type="component" value="Unassembled WGS sequence"/>
</dbReference>
<keyword evidence="2" id="KW-1185">Reference proteome</keyword>
<sequence>MYGIDSKAETDEREDDLIDFRPGKYTFENPESIDGESTAIFQLYISDKQYENMNQQLSKDLKASLNPGQSCKLTLNDGEYLYICAKGEDENQEIDSFQNQLNVWKD</sequence>
<protein>
    <submittedName>
        <fullName evidence="1">Uncharacterized protein</fullName>
    </submittedName>
</protein>
<name>A0A1U7NEU1_9FIRM</name>
<reference evidence="1 2" key="1">
    <citation type="submission" date="2016-11" db="EMBL/GenBank/DDBJ databases">
        <title>Description of two novel members of the family Erysipelotrichaceae: Ileibacterium lipovorans gen. nov., sp. nov. and Dubosiella newyorkensis, gen. nov., sp. nov.</title>
        <authorList>
            <person name="Cox L.M."/>
            <person name="Sohn J."/>
            <person name="Tyrrell K.L."/>
            <person name="Citron D.M."/>
            <person name="Lawson P.A."/>
            <person name="Patel N.B."/>
            <person name="Iizumi T."/>
            <person name="Perez-Perez G.I."/>
            <person name="Goldstein E.J."/>
            <person name="Blaser M.J."/>
        </authorList>
    </citation>
    <scope>NUCLEOTIDE SEQUENCE [LARGE SCALE GENOMIC DNA]</scope>
    <source>
        <strain evidence="1 2">NYU-BL-A3</strain>
    </source>
</reference>
<dbReference type="AlphaFoldDB" id="A0A1U7NEU1"/>
<gene>
    <name evidence="1" type="ORF">BO222_08695</name>
</gene>